<comment type="caution">
    <text evidence="1">The sequence shown here is derived from an EMBL/GenBank/DDBJ whole genome shotgun (WGS) entry which is preliminary data.</text>
</comment>
<keyword evidence="2" id="KW-1185">Reference proteome</keyword>
<proteinExistence type="predicted"/>
<reference evidence="1 2" key="1">
    <citation type="journal article" date="2021" name="Appl. Environ. Microbiol.">
        <title>Genetic linkage and physical mapping for an oyster mushroom Pleurotus cornucopiae and QTL analysis for the trait cap color.</title>
        <authorList>
            <person name="Zhang Y."/>
            <person name="Gao W."/>
            <person name="Sonnenberg A."/>
            <person name="Chen Q."/>
            <person name="Zhang J."/>
            <person name="Huang C."/>
        </authorList>
    </citation>
    <scope>NUCLEOTIDE SEQUENCE [LARGE SCALE GENOMIC DNA]</scope>
    <source>
        <strain evidence="1">CCMSSC00406</strain>
    </source>
</reference>
<gene>
    <name evidence="1" type="ORF">CCMSSC00406_0008532</name>
</gene>
<name>A0ACB7IZF5_PLECO</name>
<sequence length="527" mass="56621">MSSPDDLPMDTDPVADEINCGSGGGADTLFGLRVASIFIILVGSTAGALFPVLARRSSWLHVPKSMFDFAKYFGSGVIIATAFIHLLDPALEALGSECLAPGWSEYPYALALCLLSIFMIFIVELVAFRWGTAKLAKLGLRHDPHGHNVGSHVSHGPEGELINEQEKTKADVESQSSGNPMYTESAMAQIIGVAILEFGVVLHSVLIGMTLAVDEDFKVLLVVLVFHQTFEGLGVGSRLAFLQLSPSYHWVPLFGAILYGLTTPIGIAAGLGIRTTYNPGSTTASIVSGVMDALSAGILIYTGLVELLAHDFLFNKEMMNASNAMAVETSKDSKDSKKEPMPPGMVMGPDGKPCKICTSSATFRQWKQLAAKQDKQASSNPAGGAGTAAGAAIVTTMATTSTDSDGAASSWKRPDDCPPDVEQLGRATWTFLHTTAAYYPERPTPVQRTNMLSLLRSLPILYPCSWCASHLEENIKDHPPDVSGRLALSRWLCERHNDVNERLGKPRFDCAKTDERWKDGPADGSCD</sequence>
<dbReference type="EMBL" id="WQMT02000004">
    <property type="protein sequence ID" value="KAG9223649.1"/>
    <property type="molecule type" value="Genomic_DNA"/>
</dbReference>
<protein>
    <submittedName>
        <fullName evidence="1">Uncharacterized protein</fullName>
    </submittedName>
</protein>
<dbReference type="Proteomes" id="UP000824881">
    <property type="component" value="Unassembled WGS sequence"/>
</dbReference>
<accession>A0ACB7IZF5</accession>
<organism evidence="1 2">
    <name type="scientific">Pleurotus cornucopiae</name>
    <name type="common">Cornucopia mushroom</name>
    <dbReference type="NCBI Taxonomy" id="5321"/>
    <lineage>
        <taxon>Eukaryota</taxon>
        <taxon>Fungi</taxon>
        <taxon>Dikarya</taxon>
        <taxon>Basidiomycota</taxon>
        <taxon>Agaricomycotina</taxon>
        <taxon>Agaricomycetes</taxon>
        <taxon>Agaricomycetidae</taxon>
        <taxon>Agaricales</taxon>
        <taxon>Pleurotineae</taxon>
        <taxon>Pleurotaceae</taxon>
        <taxon>Pleurotus</taxon>
    </lineage>
</organism>
<evidence type="ECO:0000313" key="1">
    <source>
        <dbReference type="EMBL" id="KAG9223649.1"/>
    </source>
</evidence>
<evidence type="ECO:0000313" key="2">
    <source>
        <dbReference type="Proteomes" id="UP000824881"/>
    </source>
</evidence>